<reference evidence="1 2" key="1">
    <citation type="journal article" date="2010" name="J. Bacteriol.">
        <title>The genome of the amoeba symbiont 'Candidatus Amoebophilus asiaticus' reveals common mechanisms for host cell interaction among amoeba-associated bacteria.</title>
        <authorList>
            <person name="Schmitz-Esser S."/>
            <person name="Tischler P."/>
            <person name="Arnold R."/>
            <person name="Montanaro J."/>
            <person name="Wagner M."/>
            <person name="Rattei T."/>
            <person name="Horn M."/>
        </authorList>
    </citation>
    <scope>NUCLEOTIDE SEQUENCE [LARGE SCALE GENOMIC DNA]</scope>
    <source>
        <strain evidence="1 2">5a2</strain>
    </source>
</reference>
<dbReference type="HOGENOM" id="CLU_286154_0_0_10"/>
<keyword evidence="2" id="KW-1185">Reference proteome</keyword>
<dbReference type="eggNOG" id="COG1196">
    <property type="taxonomic scope" value="Bacteria"/>
</dbReference>
<gene>
    <name evidence="1" type="ordered locus">Aasi_1480</name>
</gene>
<organism evidence="1 2">
    <name type="scientific">Amoebophilus asiaticus (strain 5a2)</name>
    <dbReference type="NCBI Taxonomy" id="452471"/>
    <lineage>
        <taxon>Bacteria</taxon>
        <taxon>Pseudomonadati</taxon>
        <taxon>Bacteroidota</taxon>
        <taxon>Cytophagia</taxon>
        <taxon>Cytophagales</taxon>
        <taxon>Amoebophilaceae</taxon>
        <taxon>Candidatus Amoebophilus</taxon>
    </lineage>
</organism>
<dbReference type="STRING" id="452471.Aasi_1480"/>
<protein>
    <submittedName>
        <fullName evidence="1">Uncharacterized protein</fullName>
    </submittedName>
</protein>
<evidence type="ECO:0000313" key="1">
    <source>
        <dbReference type="EMBL" id="ACP20850.1"/>
    </source>
</evidence>
<dbReference type="EMBL" id="CP001102">
    <property type="protein sequence ID" value="ACP20850.1"/>
    <property type="molecule type" value="Genomic_DNA"/>
</dbReference>
<dbReference type="KEGG" id="aas:Aasi_1480"/>
<dbReference type="Proteomes" id="UP000001227">
    <property type="component" value="Chromosome"/>
</dbReference>
<sequence length="1080" mass="120218">MGLIVGFNIAACNCRQAEAGIDTNQAGSLTMTISDTKLMGSSQTTEVFFNLSDNTKEALLENFKLQTSVLKEKGGTGSKIKYNTYVDGKPAPKKDTFVDKKLIHFTKDEKLVPGDAPLKVGFKIKPGEGVTNLVVKFTLLDAANQPIGNSIKVTWKEEKQPIKLALERMSPEHIQGANKAIQLKISNLGTQQPEANQLKLKAIRTTGTSAVINGAILTTNTNEYEIALGKLIDNKSTIQGLNIIPNEDTKAEYTLQLLYKGELIGNEIKASWEKGIELTLSGIEHDKATQSIIYTVANTGSIVASNLKIQYSSKTAGIKLDGNTIGSTPRIKSLYNLNPGAILENQVLGKLDFNGNKSADFEFKITCEEGFTITQSHTFYDEDIDLYIDKLVYDQANGLIIYNVKNKGTRKTTNKVKLKYSNVSEDDNLDGQTALLENSLSATIDLGEIPGNNGETGDRKLAIDFKYADESSFKFELIYNDNIITHETKVKNFKAKPVQLSIVPLTPLRLMGSQQEIKCKIELGADSRPLDHIDTSKLSLSITNLSRNSAYLALTSGKESIDKLAGEDLGALGNEVTLHINSNGSRGAQFNFDIEYKGKSLTTNPLSISWEEATLEIIELNDFINNDIATFKLKNLNPLDSIDTESIHIELLSSNNAEFTLLDAGNTTIGKTPNLHQLVAHLNLLQPAKATEPISFQLANTNGEKEATITLIVKRGTNELARKDVLWKKEENLIKLNFEKLSFTNEEVIGITLLNAGPTLDANTTRIQLTNDKNIQFKLNGSIENRIDTTLKEFIDEDNFIKGETTKISLQIAHVGNEYSATFTLKILDNNNEIIGGNELTWTNFQKLIDTEEDLDRIETIIVEIRTIQEHIETLEKGKQLNLKIWEENAEKIIDKQLELRNTLENRFENIGSIDNPSRDTQTEKLRNIQESNKDIEEYILNSLNYASANVEYFAQKIKDIKEGSKTNGLMGVVSLNADRTSIKAWAMTLLKLEDKFGVSTNTETITQKAIKAYESIKEVMDTPIKVNRESNETNTNISQIELDKIFASPKIETPRRMQKFFHKKNNSNENPKARRKLGI</sequence>
<accession>C3L4D3</accession>
<proteinExistence type="predicted"/>
<name>C3L4D3_AMOA5</name>
<dbReference type="AlphaFoldDB" id="C3L4D3"/>
<evidence type="ECO:0000313" key="2">
    <source>
        <dbReference type="Proteomes" id="UP000001227"/>
    </source>
</evidence>